<name>A0A2G6MQA7_9BACT</name>
<dbReference type="InterPro" id="IPR045853">
    <property type="entry name" value="Pep_chain_release_fac_I_sf"/>
</dbReference>
<reference evidence="5 6" key="1">
    <citation type="submission" date="2017-10" db="EMBL/GenBank/DDBJ databases">
        <title>Novel microbial diversity and functional potential in the marine mammal oral microbiome.</title>
        <authorList>
            <person name="Dudek N.K."/>
            <person name="Sun C.L."/>
            <person name="Burstein D."/>
            <person name="Kantor R.S."/>
            <person name="Aliaga Goltsman D.S."/>
            <person name="Bik E.M."/>
            <person name="Thomas B.C."/>
            <person name="Banfield J.F."/>
            <person name="Relman D.A."/>
        </authorList>
    </citation>
    <scope>NUCLEOTIDE SEQUENCE [LARGE SCALE GENOMIC DNA]</scope>
    <source>
        <strain evidence="5">DOLJORAL78_47_202</strain>
    </source>
</reference>
<keyword evidence="2" id="KW-0809">Transit peptide</keyword>
<evidence type="ECO:0000256" key="3">
    <source>
        <dbReference type="SAM" id="MobiDB-lite"/>
    </source>
</evidence>
<protein>
    <submittedName>
        <fullName evidence="5">Peptide chain release factor-like protein</fullName>
    </submittedName>
</protein>
<feature type="region of interest" description="Disordered" evidence="3">
    <location>
        <begin position="99"/>
        <end position="121"/>
    </location>
</feature>
<dbReference type="AlphaFoldDB" id="A0A2G6MQA7"/>
<dbReference type="PANTHER" id="PTHR46203">
    <property type="entry name" value="PROBABLE PEPTIDE CHAIN RELEASE FACTOR C12ORF65"/>
    <property type="match status" value="1"/>
</dbReference>
<dbReference type="GO" id="GO:0003747">
    <property type="term" value="F:translation release factor activity"/>
    <property type="evidence" value="ECO:0007669"/>
    <property type="project" value="InterPro"/>
</dbReference>
<comment type="similarity">
    <text evidence="1">Belongs to the prokaryotic/mitochondrial release factor family.</text>
</comment>
<evidence type="ECO:0000313" key="6">
    <source>
        <dbReference type="Proteomes" id="UP000231203"/>
    </source>
</evidence>
<dbReference type="Proteomes" id="UP000231203">
    <property type="component" value="Unassembled WGS sequence"/>
</dbReference>
<feature type="domain" description="Prokaryotic-type class I peptide chain release factors" evidence="4">
    <location>
        <begin position="19"/>
        <end position="112"/>
    </location>
</feature>
<proteinExistence type="inferred from homology"/>
<evidence type="ECO:0000259" key="4">
    <source>
        <dbReference type="Pfam" id="PF00472"/>
    </source>
</evidence>
<evidence type="ECO:0000313" key="5">
    <source>
        <dbReference type="EMBL" id="PIE62288.1"/>
    </source>
</evidence>
<feature type="compositionally biased region" description="Basic residues" evidence="3">
    <location>
        <begin position="99"/>
        <end position="113"/>
    </location>
</feature>
<comment type="caution">
    <text evidence="5">The sequence shown here is derived from an EMBL/GenBank/DDBJ whole genome shotgun (WGS) entry which is preliminary data.</text>
</comment>
<dbReference type="EMBL" id="PDTI01000052">
    <property type="protein sequence ID" value="PIE62288.1"/>
    <property type="molecule type" value="Genomic_DNA"/>
</dbReference>
<dbReference type="InterPro" id="IPR000352">
    <property type="entry name" value="Pep_chain_release_fac_I"/>
</dbReference>
<dbReference type="Gene3D" id="3.30.160.20">
    <property type="match status" value="1"/>
</dbReference>
<dbReference type="SUPFAM" id="SSF75620">
    <property type="entry name" value="Release factor"/>
    <property type="match status" value="1"/>
</dbReference>
<sequence>MPGPGIEKIRALEKKMEYLGIHKKDIQEKFITSSGRGGQKVNKSSSAVFLSHLPTQISVKFGKYRSQHLNRFMALRSLVEKIEQQTSGMPDAAARQLTRLKKQKQRRRKKALKKVSFPKAD</sequence>
<accession>A0A2G6MQA7</accession>
<dbReference type="Pfam" id="PF00472">
    <property type="entry name" value="RF-1"/>
    <property type="match status" value="1"/>
</dbReference>
<gene>
    <name evidence="5" type="ORF">CSA25_05955</name>
</gene>
<organism evidence="5 6">
    <name type="scientific">Desulfobacter postgatei</name>
    <dbReference type="NCBI Taxonomy" id="2293"/>
    <lineage>
        <taxon>Bacteria</taxon>
        <taxon>Pseudomonadati</taxon>
        <taxon>Thermodesulfobacteriota</taxon>
        <taxon>Desulfobacteria</taxon>
        <taxon>Desulfobacterales</taxon>
        <taxon>Desulfobacteraceae</taxon>
        <taxon>Desulfobacter</taxon>
    </lineage>
</organism>
<evidence type="ECO:0000256" key="1">
    <source>
        <dbReference type="ARBA" id="ARBA00010835"/>
    </source>
</evidence>
<dbReference type="InterPro" id="IPR052405">
    <property type="entry name" value="Mito_Transl_Release_Factor"/>
</dbReference>
<dbReference type="PANTHER" id="PTHR46203:SF1">
    <property type="entry name" value="MITOCHONDRIAL TRANSLATION RELEASE FACTOR IN RESCUE"/>
    <property type="match status" value="1"/>
</dbReference>
<evidence type="ECO:0000256" key="2">
    <source>
        <dbReference type="ARBA" id="ARBA00022946"/>
    </source>
</evidence>